<evidence type="ECO:0000256" key="6">
    <source>
        <dbReference type="ARBA" id="ARBA00023002"/>
    </source>
</evidence>
<dbReference type="OMA" id="WMMKKLG"/>
<name>A0A0X2NJN2_9CORY</name>
<dbReference type="SUPFAM" id="SSF51905">
    <property type="entry name" value="FAD/NAD(P)-binding domain"/>
    <property type="match status" value="1"/>
</dbReference>
<evidence type="ECO:0000259" key="16">
    <source>
        <dbReference type="Pfam" id="PF07992"/>
    </source>
</evidence>
<accession>A0A0X2NJN2</accession>
<comment type="similarity">
    <text evidence="1 14">Belongs to the class-I pyridine nucleotide-disulfide oxidoreductase family.</text>
</comment>
<dbReference type="PRINTS" id="PR00368">
    <property type="entry name" value="FADPNR"/>
</dbReference>
<feature type="binding site" evidence="12">
    <location>
        <begin position="155"/>
        <end position="157"/>
    </location>
    <ligand>
        <name>FAD</name>
        <dbReference type="ChEBI" id="CHEBI:57692"/>
    </ligand>
</feature>
<dbReference type="AlphaFoldDB" id="A0A0X2NJN2"/>
<protein>
    <recommendedName>
        <fullName evidence="3 14">Dihydrolipoyl dehydrogenase</fullName>
        <ecNumber evidence="2 14">1.8.1.4</ecNumber>
    </recommendedName>
</protein>
<dbReference type="PANTHER" id="PTHR22912:SF160">
    <property type="entry name" value="DIHYDROLIPOYL DEHYDROGENASE"/>
    <property type="match status" value="1"/>
</dbReference>
<evidence type="ECO:0000256" key="11">
    <source>
        <dbReference type="PIRSR" id="PIRSR000350-2"/>
    </source>
</evidence>
<evidence type="ECO:0000256" key="14">
    <source>
        <dbReference type="RuleBase" id="RU003692"/>
    </source>
</evidence>
<dbReference type="SUPFAM" id="SSF55424">
    <property type="entry name" value="FAD/NAD-linked reductases, dimerisation (C-terminal) domain"/>
    <property type="match status" value="1"/>
</dbReference>
<evidence type="ECO:0000256" key="5">
    <source>
        <dbReference type="ARBA" id="ARBA00022827"/>
    </source>
</evidence>
<comment type="cofactor">
    <cofactor evidence="12 14">
        <name>FAD</name>
        <dbReference type="ChEBI" id="CHEBI:57692"/>
    </cofactor>
    <text evidence="12 14">Binds 1 FAD per subunit.</text>
</comment>
<feature type="domain" description="FAD/NAD(P)-binding" evidence="16">
    <location>
        <begin position="10"/>
        <end position="338"/>
    </location>
</feature>
<comment type="miscellaneous">
    <text evidence="14">The active site is a redox-active disulfide bond.</text>
</comment>
<feature type="binding site" evidence="12">
    <location>
        <begin position="191"/>
        <end position="198"/>
    </location>
    <ligand>
        <name>NAD(+)</name>
        <dbReference type="ChEBI" id="CHEBI:57540"/>
    </ligand>
</feature>
<evidence type="ECO:0000313" key="17">
    <source>
        <dbReference type="EMBL" id="CUU65696.1"/>
    </source>
</evidence>
<evidence type="ECO:0000256" key="4">
    <source>
        <dbReference type="ARBA" id="ARBA00022630"/>
    </source>
</evidence>
<feature type="disulfide bond" description="Redox-active" evidence="13">
    <location>
        <begin position="46"/>
        <end position="51"/>
    </location>
</feature>
<keyword evidence="5 12" id="KW-0274">FAD</keyword>
<gene>
    <name evidence="17" type="ORF">CVAR292_01028</name>
</gene>
<organism evidence="17 18">
    <name type="scientific">Corynebacterium variabile</name>
    <dbReference type="NCBI Taxonomy" id="1727"/>
    <lineage>
        <taxon>Bacteria</taxon>
        <taxon>Bacillati</taxon>
        <taxon>Actinomycetota</taxon>
        <taxon>Actinomycetes</taxon>
        <taxon>Mycobacteriales</taxon>
        <taxon>Corynebacteriaceae</taxon>
        <taxon>Corynebacterium</taxon>
    </lineage>
</organism>
<dbReference type="InterPro" id="IPR004099">
    <property type="entry name" value="Pyr_nucl-diS_OxRdtase_dimer"/>
</dbReference>
<feature type="binding site" evidence="12">
    <location>
        <position position="214"/>
    </location>
    <ligand>
        <name>NAD(+)</name>
        <dbReference type="ChEBI" id="CHEBI:57540"/>
    </ligand>
</feature>
<dbReference type="Proteomes" id="UP000182498">
    <property type="component" value="Unassembled WGS sequence"/>
</dbReference>
<dbReference type="FunFam" id="3.30.390.30:FF:000001">
    <property type="entry name" value="Dihydrolipoyl dehydrogenase"/>
    <property type="match status" value="1"/>
</dbReference>
<keyword evidence="8" id="KW-1015">Disulfide bond</keyword>
<keyword evidence="7 12" id="KW-0520">NAD</keyword>
<evidence type="ECO:0000256" key="8">
    <source>
        <dbReference type="ARBA" id="ARBA00023157"/>
    </source>
</evidence>
<feature type="binding site" evidence="12">
    <location>
        <position position="282"/>
    </location>
    <ligand>
        <name>NAD(+)</name>
        <dbReference type="ChEBI" id="CHEBI:57540"/>
    </ligand>
</feature>
<dbReference type="InterPro" id="IPR006258">
    <property type="entry name" value="Lipoamide_DH"/>
</dbReference>
<evidence type="ECO:0000256" key="7">
    <source>
        <dbReference type="ARBA" id="ARBA00023027"/>
    </source>
</evidence>
<dbReference type="InterPro" id="IPR001100">
    <property type="entry name" value="Pyr_nuc-diS_OxRdtase"/>
</dbReference>
<dbReference type="EC" id="1.8.1.4" evidence="2 14"/>
<evidence type="ECO:0000256" key="2">
    <source>
        <dbReference type="ARBA" id="ARBA00012608"/>
    </source>
</evidence>
<dbReference type="InterPro" id="IPR050151">
    <property type="entry name" value="Class-I_Pyr_Nuc-Dis_Oxidored"/>
</dbReference>
<feature type="active site" description="Proton acceptor" evidence="11">
    <location>
        <position position="455"/>
    </location>
</feature>
<dbReference type="PANTHER" id="PTHR22912">
    <property type="entry name" value="DISULFIDE OXIDOREDUCTASE"/>
    <property type="match status" value="1"/>
</dbReference>
<dbReference type="NCBIfam" id="TIGR01350">
    <property type="entry name" value="lipoamide_DH"/>
    <property type="match status" value="1"/>
</dbReference>
<dbReference type="InterPro" id="IPR012999">
    <property type="entry name" value="Pyr_OxRdtase_I_AS"/>
</dbReference>
<evidence type="ECO:0000256" key="10">
    <source>
        <dbReference type="ARBA" id="ARBA00049187"/>
    </source>
</evidence>
<dbReference type="Gene3D" id="3.30.390.30">
    <property type="match status" value="1"/>
</dbReference>
<proteinExistence type="inferred from homology"/>
<comment type="catalytic activity">
    <reaction evidence="10 14">
        <text>N(6)-[(R)-dihydrolipoyl]-L-lysyl-[protein] + NAD(+) = N(6)-[(R)-lipoyl]-L-lysyl-[protein] + NADH + H(+)</text>
        <dbReference type="Rhea" id="RHEA:15045"/>
        <dbReference type="Rhea" id="RHEA-COMP:10474"/>
        <dbReference type="Rhea" id="RHEA-COMP:10475"/>
        <dbReference type="ChEBI" id="CHEBI:15378"/>
        <dbReference type="ChEBI" id="CHEBI:57540"/>
        <dbReference type="ChEBI" id="CHEBI:57945"/>
        <dbReference type="ChEBI" id="CHEBI:83099"/>
        <dbReference type="ChEBI" id="CHEBI:83100"/>
        <dbReference type="EC" id="1.8.1.4"/>
    </reaction>
</comment>
<dbReference type="PROSITE" id="PS00076">
    <property type="entry name" value="PYRIDINE_REDOX_1"/>
    <property type="match status" value="1"/>
</dbReference>
<dbReference type="Pfam" id="PF07992">
    <property type="entry name" value="Pyr_redox_2"/>
    <property type="match status" value="1"/>
</dbReference>
<dbReference type="OrthoDB" id="9800167at2"/>
<evidence type="ECO:0000256" key="3">
    <source>
        <dbReference type="ARBA" id="ARBA00016961"/>
    </source>
</evidence>
<dbReference type="PIRSF" id="PIRSF000350">
    <property type="entry name" value="Mercury_reductase_MerA"/>
    <property type="match status" value="1"/>
</dbReference>
<dbReference type="GO" id="GO:0050660">
    <property type="term" value="F:flavin adenine dinucleotide binding"/>
    <property type="evidence" value="ECO:0007669"/>
    <property type="project" value="InterPro"/>
</dbReference>
<keyword evidence="6 14" id="KW-0560">Oxidoreductase</keyword>
<dbReference type="Gene3D" id="3.50.50.60">
    <property type="entry name" value="FAD/NAD(P)-binding domain"/>
    <property type="match status" value="2"/>
</dbReference>
<keyword evidence="18" id="KW-1185">Reference proteome</keyword>
<evidence type="ECO:0000256" key="1">
    <source>
        <dbReference type="ARBA" id="ARBA00007532"/>
    </source>
</evidence>
<evidence type="ECO:0000256" key="12">
    <source>
        <dbReference type="PIRSR" id="PIRSR000350-3"/>
    </source>
</evidence>
<dbReference type="InterPro" id="IPR036188">
    <property type="entry name" value="FAD/NAD-bd_sf"/>
</dbReference>
<feature type="binding site" evidence="12">
    <location>
        <position position="55"/>
    </location>
    <ligand>
        <name>FAD</name>
        <dbReference type="ChEBI" id="CHEBI:57692"/>
    </ligand>
</feature>
<dbReference type="PRINTS" id="PR00411">
    <property type="entry name" value="PNDRDTASEI"/>
</dbReference>
<evidence type="ECO:0000259" key="15">
    <source>
        <dbReference type="Pfam" id="PF02852"/>
    </source>
</evidence>
<evidence type="ECO:0000256" key="13">
    <source>
        <dbReference type="PIRSR" id="PIRSR000350-4"/>
    </source>
</evidence>
<dbReference type="GO" id="GO:0004148">
    <property type="term" value="F:dihydrolipoyl dehydrogenase (NADH) activity"/>
    <property type="evidence" value="ECO:0007669"/>
    <property type="project" value="UniProtKB-EC"/>
</dbReference>
<feature type="domain" description="Pyridine nucleotide-disulphide oxidoreductase dimerisation" evidence="15">
    <location>
        <begin position="357"/>
        <end position="465"/>
    </location>
</feature>
<evidence type="ECO:0000256" key="9">
    <source>
        <dbReference type="ARBA" id="ARBA00023284"/>
    </source>
</evidence>
<sequence length="476" mass="49742">MAKELEQHGTVIIGAGPGGYVAAIRAAELGQQVTVIEESDTLGGICLNVGCVPSKALISAGKRLGQAQDSTMYGITTGEVSFDFTALQDWKQHKVVDRMTKGIEGLFAKHEIEVVRGSAMLVSDSEIQIMPAGPQQFMSVTEPRRIAFTDLIIATGSRPVEIPGFQISGRVIDSTGGLGLESLPKELVVIGGGYIGTELAGAYADFGTHVTILEGTDQILPGFEKDLVKVVVKKLKSKGVTVLTGVRAKHSEQRADEVTVTYATKGGEEKKVTADYCMITVGRTPNTDSLGLDATGVELDKHGLIKVDERGFTGVDHIWAVGDVTMGPALAHMAFMEGKTAAGAIAGRPDANEYFAVPAVCFSDPEIATVGMTVAEAEKSGLTVHASQFPFAGNARAVSLGEGEGFVRLVSTIDTGTLVGAQIVGPGASDLISELSVAVNCQLNVEDIALTIHPHPTLGEPVAEAADIAIGLPTHL</sequence>
<keyword evidence="9 14" id="KW-0676">Redox-active center</keyword>
<dbReference type="InterPro" id="IPR016156">
    <property type="entry name" value="FAD/NAD-linked_Rdtase_dimer_sf"/>
</dbReference>
<dbReference type="EMBL" id="FAUH01000005">
    <property type="protein sequence ID" value="CUU65696.1"/>
    <property type="molecule type" value="Genomic_DNA"/>
</dbReference>
<dbReference type="Pfam" id="PF02852">
    <property type="entry name" value="Pyr_redox_dim"/>
    <property type="match status" value="1"/>
</dbReference>
<evidence type="ECO:0000313" key="18">
    <source>
        <dbReference type="Proteomes" id="UP000182498"/>
    </source>
</evidence>
<dbReference type="RefSeq" id="WP_014009480.1">
    <property type="nucleotide sequence ID" value="NZ_FAUH01000005.1"/>
</dbReference>
<keyword evidence="4 14" id="KW-0285">Flavoprotein</keyword>
<reference evidence="18" key="1">
    <citation type="submission" date="2015-11" db="EMBL/GenBank/DDBJ databases">
        <authorList>
            <person name="Dugat-Bony E."/>
        </authorList>
    </citation>
    <scope>NUCLEOTIDE SEQUENCE [LARGE SCALE GENOMIC DNA]</scope>
    <source>
        <strain evidence="18">Mu292</strain>
    </source>
</reference>
<keyword evidence="12" id="KW-0547">Nucleotide-binding</keyword>
<dbReference type="GO" id="GO:0006103">
    <property type="term" value="P:2-oxoglutarate metabolic process"/>
    <property type="evidence" value="ECO:0007669"/>
    <property type="project" value="TreeGrafter"/>
</dbReference>
<dbReference type="InterPro" id="IPR023753">
    <property type="entry name" value="FAD/NAD-binding_dom"/>
</dbReference>
<feature type="binding site" evidence="12">
    <location>
        <position position="323"/>
    </location>
    <ligand>
        <name>FAD</name>
        <dbReference type="ChEBI" id="CHEBI:57692"/>
    </ligand>
</feature>